<organism evidence="1 2">
    <name type="scientific">Clostridium amylolyticum</name>
    <dbReference type="NCBI Taxonomy" id="1121298"/>
    <lineage>
        <taxon>Bacteria</taxon>
        <taxon>Bacillati</taxon>
        <taxon>Bacillota</taxon>
        <taxon>Clostridia</taxon>
        <taxon>Eubacteriales</taxon>
        <taxon>Clostridiaceae</taxon>
        <taxon>Clostridium</taxon>
    </lineage>
</organism>
<name>A0A1M6NK88_9CLOT</name>
<sequence length="255" mass="29795">MFRFFKKVNNSKHKPLYIMNGVLYMKRFVKVLIFFITFFATCLNNASTTDILEDSSSEPVNSTIDYSWQSEEDEDLIALRLGNIKDIQKPRAIKYLEIDDEHMINKFKEAPGLLKNNLSQSLDKNGVVEASLDLVFSSKNASLSFDNSIKVYKYRNKVIAVKFSQLIPFTGAELNKFDSLRKDYLQYFLEEDTEELHNTINDCIQNHLNNYPKTINSSQDYCFMYGNYGVQLSFQNNMEKRDSFLLTIYIYLNQK</sequence>
<gene>
    <name evidence="1" type="ORF">SAMN05444401_0246</name>
</gene>
<evidence type="ECO:0000313" key="2">
    <source>
        <dbReference type="Proteomes" id="UP000184080"/>
    </source>
</evidence>
<protein>
    <submittedName>
        <fullName evidence="1">Uncharacterized protein</fullName>
    </submittedName>
</protein>
<dbReference type="AlphaFoldDB" id="A0A1M6NK88"/>
<keyword evidence="2" id="KW-1185">Reference proteome</keyword>
<evidence type="ECO:0000313" key="1">
    <source>
        <dbReference type="EMBL" id="SHJ96131.1"/>
    </source>
</evidence>
<reference evidence="1 2" key="1">
    <citation type="submission" date="2016-11" db="EMBL/GenBank/DDBJ databases">
        <authorList>
            <person name="Jaros S."/>
            <person name="Januszkiewicz K."/>
            <person name="Wedrychowicz H."/>
        </authorList>
    </citation>
    <scope>NUCLEOTIDE SEQUENCE [LARGE SCALE GENOMIC DNA]</scope>
    <source>
        <strain evidence="1 2">DSM 21864</strain>
    </source>
</reference>
<dbReference type="Proteomes" id="UP000184080">
    <property type="component" value="Unassembled WGS sequence"/>
</dbReference>
<accession>A0A1M6NK88</accession>
<proteinExistence type="predicted"/>
<dbReference type="EMBL" id="FQZO01000011">
    <property type="protein sequence ID" value="SHJ96131.1"/>
    <property type="molecule type" value="Genomic_DNA"/>
</dbReference>
<dbReference type="STRING" id="1121298.SAMN05444401_0246"/>